<name>Q3ACQ0_CARHZ</name>
<dbReference type="AlphaFoldDB" id="Q3ACQ0"/>
<evidence type="ECO:0000313" key="1">
    <source>
        <dbReference type="EMBL" id="ABB16072.1"/>
    </source>
</evidence>
<proteinExistence type="predicted"/>
<accession>Q3ACQ0</accession>
<dbReference type="InParanoid" id="Q3ACQ0"/>
<dbReference type="KEGG" id="chy:CHY_1248"/>
<organism evidence="1 2">
    <name type="scientific">Carboxydothermus hydrogenoformans (strain ATCC BAA-161 / DSM 6008 / Z-2901)</name>
    <dbReference type="NCBI Taxonomy" id="246194"/>
    <lineage>
        <taxon>Bacteria</taxon>
        <taxon>Bacillati</taxon>
        <taxon>Bacillota</taxon>
        <taxon>Clostridia</taxon>
        <taxon>Thermoanaerobacterales</taxon>
        <taxon>Thermoanaerobacteraceae</taxon>
        <taxon>Carboxydothermus</taxon>
    </lineage>
</organism>
<protein>
    <submittedName>
        <fullName evidence="1">Uncharacterized protein</fullName>
    </submittedName>
</protein>
<keyword evidence="2" id="KW-1185">Reference proteome</keyword>
<dbReference type="EMBL" id="CP000141">
    <property type="protein sequence ID" value="ABB16072.1"/>
    <property type="molecule type" value="Genomic_DNA"/>
</dbReference>
<evidence type="ECO:0000313" key="2">
    <source>
        <dbReference type="Proteomes" id="UP000002706"/>
    </source>
</evidence>
<dbReference type="Proteomes" id="UP000002706">
    <property type="component" value="Chromosome"/>
</dbReference>
<gene>
    <name evidence="1" type="ordered locus">CHY_1248</name>
</gene>
<sequence length="38" mass="4794">MKNFYLRKNKNKTSYNINLARYFASTFRKFELLRREKC</sequence>
<reference evidence="1 2" key="1">
    <citation type="journal article" date="2005" name="PLoS Genet.">
        <title>Life in hot carbon monoxide: the complete genome sequence of Carboxydothermus hydrogenoformans Z-2901.</title>
        <authorList>
            <person name="Wu M."/>
            <person name="Ren Q."/>
            <person name="Durkin A.S."/>
            <person name="Daugherty S.C."/>
            <person name="Brinkac L.M."/>
            <person name="Dodson R.J."/>
            <person name="Madupu R."/>
            <person name="Sullivan S.A."/>
            <person name="Kolonay J.F."/>
            <person name="Haft D.H."/>
            <person name="Nelson W.C."/>
            <person name="Tallon L.J."/>
            <person name="Jones K.M."/>
            <person name="Ulrich L.E."/>
            <person name="Gonzalez J.M."/>
            <person name="Zhulin I.B."/>
            <person name="Robb F.T."/>
            <person name="Eisen J.A."/>
        </authorList>
    </citation>
    <scope>NUCLEOTIDE SEQUENCE [LARGE SCALE GENOMIC DNA]</scope>
    <source>
        <strain evidence="2">ATCC BAA-161 / DSM 6008 / Z-2901</strain>
    </source>
</reference>
<dbReference type="HOGENOM" id="CLU_3326147_0_0_9"/>